<dbReference type="EMBL" id="CM035412">
    <property type="protein sequence ID" value="KAH7432037.1"/>
    <property type="molecule type" value="Genomic_DNA"/>
</dbReference>
<proteinExistence type="predicted"/>
<protein>
    <submittedName>
        <fullName evidence="2">Uncharacterized protein</fullName>
    </submittedName>
</protein>
<feature type="compositionally biased region" description="Low complexity" evidence="1">
    <location>
        <begin position="120"/>
        <end position="158"/>
    </location>
</feature>
<dbReference type="AlphaFoldDB" id="A0A8T2UBM7"/>
<evidence type="ECO:0000313" key="2">
    <source>
        <dbReference type="EMBL" id="KAH7432038.1"/>
    </source>
</evidence>
<gene>
    <name evidence="2" type="ORF">KP509_07G005200</name>
</gene>
<sequence>MKFLSWASKKLLSSNGIHDNQFHGSSDFYAREGKINEIIAGQQQFVMCIEQEESRTFSVDQGHSEIFRIGTLGVGDLLTRNSKEAETSEDEEDEDEFIVQYEEDGCEGMQERLQVEQEYSEGAAGSAEEGGLYRTSSGTESSMSSRRSTSSSCESEASFDIQKLQEEMRQILHFQPVPEKQQPKASTKRSTSIEFRKTKQNNLSSENNVVDDANALAHLSRSSQNTKVDGRNASSKQNSKGNNSLSKAQNESSTSLRRKHCSLLMQSIRSKILNSTAPTHVNIARPIFESLLKANGGYDLPQQSSTISKVVNLCRRIVNRKRNVARKRWKHLASYDHTEHVSWYNLDAEKEIPNWAIAKSHRGSERFIDYITNILAQMDNMNEPHTLSGDRRSFSHEINRYNDDVHAHNNAKRSAETSIPYSESWIDTDDECKAFSLEREVFLLLMSPF</sequence>
<feature type="compositionally biased region" description="Polar residues" evidence="1">
    <location>
        <begin position="183"/>
        <end position="193"/>
    </location>
</feature>
<dbReference type="EMBL" id="CM035412">
    <property type="protein sequence ID" value="KAH7432038.1"/>
    <property type="molecule type" value="Genomic_DNA"/>
</dbReference>
<evidence type="ECO:0000256" key="1">
    <source>
        <dbReference type="SAM" id="MobiDB-lite"/>
    </source>
</evidence>
<accession>A0A8T2UBM7</accession>
<feature type="region of interest" description="Disordered" evidence="1">
    <location>
        <begin position="173"/>
        <end position="257"/>
    </location>
</feature>
<dbReference type="Proteomes" id="UP000825935">
    <property type="component" value="Chromosome 7"/>
</dbReference>
<feature type="compositionally biased region" description="Polar residues" evidence="1">
    <location>
        <begin position="220"/>
        <end position="255"/>
    </location>
</feature>
<name>A0A8T2UBM7_CERRI</name>
<feature type="region of interest" description="Disordered" evidence="1">
    <location>
        <begin position="116"/>
        <end position="158"/>
    </location>
</feature>
<comment type="caution">
    <text evidence="2">The sequence shown here is derived from an EMBL/GenBank/DDBJ whole genome shotgun (WGS) entry which is preliminary data.</text>
</comment>
<organism evidence="2 3">
    <name type="scientific">Ceratopteris richardii</name>
    <name type="common">Triangle waterfern</name>
    <dbReference type="NCBI Taxonomy" id="49495"/>
    <lineage>
        <taxon>Eukaryota</taxon>
        <taxon>Viridiplantae</taxon>
        <taxon>Streptophyta</taxon>
        <taxon>Embryophyta</taxon>
        <taxon>Tracheophyta</taxon>
        <taxon>Polypodiopsida</taxon>
        <taxon>Polypodiidae</taxon>
        <taxon>Polypodiales</taxon>
        <taxon>Pteridineae</taxon>
        <taxon>Pteridaceae</taxon>
        <taxon>Parkerioideae</taxon>
        <taxon>Ceratopteris</taxon>
    </lineage>
</organism>
<keyword evidence="3" id="KW-1185">Reference proteome</keyword>
<reference evidence="2" key="1">
    <citation type="submission" date="2021-08" db="EMBL/GenBank/DDBJ databases">
        <title>WGS assembly of Ceratopteris richardii.</title>
        <authorList>
            <person name="Marchant D.B."/>
            <person name="Chen G."/>
            <person name="Jenkins J."/>
            <person name="Shu S."/>
            <person name="Leebens-Mack J."/>
            <person name="Grimwood J."/>
            <person name="Schmutz J."/>
            <person name="Soltis P."/>
            <person name="Soltis D."/>
            <person name="Chen Z.-H."/>
        </authorList>
    </citation>
    <scope>NUCLEOTIDE SEQUENCE</scope>
    <source>
        <strain evidence="2">Whitten #5841</strain>
        <tissue evidence="2">Leaf</tissue>
    </source>
</reference>
<evidence type="ECO:0000313" key="3">
    <source>
        <dbReference type="Proteomes" id="UP000825935"/>
    </source>
</evidence>